<reference evidence="2 3" key="1">
    <citation type="journal article" date="2017" name="ISME J.">
        <title>Energy and carbon metabolisms in a deep terrestrial subsurface fluid microbial community.</title>
        <authorList>
            <person name="Momper L."/>
            <person name="Jungbluth S.P."/>
            <person name="Lee M.D."/>
            <person name="Amend J.P."/>
        </authorList>
    </citation>
    <scope>NUCLEOTIDE SEQUENCE [LARGE SCALE GENOMIC DNA]</scope>
    <source>
        <strain evidence="2">SURF_26</strain>
    </source>
</reference>
<accession>A0A3A4R2U5</accession>
<evidence type="ECO:0000256" key="1">
    <source>
        <dbReference type="SAM" id="SignalP"/>
    </source>
</evidence>
<feature type="signal peptide" evidence="1">
    <location>
        <begin position="1"/>
        <end position="28"/>
    </location>
</feature>
<keyword evidence="1" id="KW-0732">Signal</keyword>
<evidence type="ECO:0000313" key="3">
    <source>
        <dbReference type="Proteomes" id="UP000266426"/>
    </source>
</evidence>
<dbReference type="AlphaFoldDB" id="A0A3A4R2U5"/>
<comment type="caution">
    <text evidence="2">The sequence shown here is derived from an EMBL/GenBank/DDBJ whole genome shotgun (WGS) entry which is preliminary data.</text>
</comment>
<sequence>MCDIMNAKRILTLINILAIPILAASAQAAVSISPSRVEAKVPPGEGFEEKFILKNMSDEPVGVNIQWSNRTPNVIDPEWLKIETDKIILAPNEVKNVAYTVRIPEGASGEYNAWFSISEDKSAGTVMGADIALRTSIPIYVAVRGTEQFSFTVDKLIIRNKNAGSISLNLRNTGNVHIRPRGVVRLTHKENGTAVDIPFNDGEWGIIAGQSHEYVTKLPDDVSFENGTYTAVISIQAGYEDKVYEFSQTIEFSINGQTCEITRGLPETE</sequence>
<proteinExistence type="predicted"/>
<protein>
    <submittedName>
        <fullName evidence="2">Molecular chaperone</fullName>
    </submittedName>
</protein>
<name>A0A3A4R2U5_9BACT</name>
<gene>
    <name evidence="2" type="ORF">C4541_07055</name>
</gene>
<evidence type="ECO:0000313" key="2">
    <source>
        <dbReference type="EMBL" id="RJP58963.1"/>
    </source>
</evidence>
<dbReference type="Proteomes" id="UP000266426">
    <property type="component" value="Unassembled WGS sequence"/>
</dbReference>
<dbReference type="EMBL" id="QZJZ01000058">
    <property type="protein sequence ID" value="RJP58963.1"/>
    <property type="molecule type" value="Genomic_DNA"/>
</dbReference>
<organism evidence="2 3">
    <name type="scientific">Candidatus Auribacter fodinae</name>
    <dbReference type="NCBI Taxonomy" id="2093366"/>
    <lineage>
        <taxon>Bacteria</taxon>
        <taxon>Pseudomonadati</taxon>
        <taxon>Candidatus Auribacterota</taxon>
        <taxon>Candidatus Auribacteria</taxon>
        <taxon>Candidatus Auribacterales</taxon>
        <taxon>Candidatus Auribacteraceae</taxon>
        <taxon>Candidatus Auribacter</taxon>
    </lineage>
</organism>
<feature type="chain" id="PRO_5017469688" evidence="1">
    <location>
        <begin position="29"/>
        <end position="269"/>
    </location>
</feature>